<evidence type="ECO:0000313" key="2">
    <source>
        <dbReference type="EMBL" id="KAG0144457.1"/>
    </source>
</evidence>
<evidence type="ECO:0000313" key="3">
    <source>
        <dbReference type="Proteomes" id="UP000886653"/>
    </source>
</evidence>
<dbReference type="AlphaFoldDB" id="A0A9P6T9S2"/>
<feature type="compositionally biased region" description="Polar residues" evidence="1">
    <location>
        <begin position="59"/>
        <end position="70"/>
    </location>
</feature>
<name>A0A9P6T9S2_9BASI</name>
<evidence type="ECO:0000256" key="1">
    <source>
        <dbReference type="SAM" id="MobiDB-lite"/>
    </source>
</evidence>
<protein>
    <submittedName>
        <fullName evidence="2">Uncharacterized protein</fullName>
    </submittedName>
</protein>
<gene>
    <name evidence="2" type="ORF">CROQUDRAFT_95050</name>
</gene>
<sequence>MALNSPNPFSPETESNRVQRFINLFPECVGNPSMSDAIQKLHLLVESMLPLPRGGGGTKSNLMQQQTSES</sequence>
<dbReference type="Proteomes" id="UP000886653">
    <property type="component" value="Unassembled WGS sequence"/>
</dbReference>
<organism evidence="2 3">
    <name type="scientific">Cronartium quercuum f. sp. fusiforme G11</name>
    <dbReference type="NCBI Taxonomy" id="708437"/>
    <lineage>
        <taxon>Eukaryota</taxon>
        <taxon>Fungi</taxon>
        <taxon>Dikarya</taxon>
        <taxon>Basidiomycota</taxon>
        <taxon>Pucciniomycotina</taxon>
        <taxon>Pucciniomycetes</taxon>
        <taxon>Pucciniales</taxon>
        <taxon>Coleosporiaceae</taxon>
        <taxon>Cronartium</taxon>
    </lineage>
</organism>
<proteinExistence type="predicted"/>
<feature type="region of interest" description="Disordered" evidence="1">
    <location>
        <begin position="50"/>
        <end position="70"/>
    </location>
</feature>
<reference evidence="2" key="1">
    <citation type="submission" date="2013-11" db="EMBL/GenBank/DDBJ databases">
        <title>Genome sequence of the fusiform rust pathogen reveals effectors for host alternation and coevolution with pine.</title>
        <authorList>
            <consortium name="DOE Joint Genome Institute"/>
            <person name="Smith K."/>
            <person name="Pendleton A."/>
            <person name="Kubisiak T."/>
            <person name="Anderson C."/>
            <person name="Salamov A."/>
            <person name="Aerts A."/>
            <person name="Riley R."/>
            <person name="Clum A."/>
            <person name="Lindquist E."/>
            <person name="Ence D."/>
            <person name="Campbell M."/>
            <person name="Kronenberg Z."/>
            <person name="Feau N."/>
            <person name="Dhillon B."/>
            <person name="Hamelin R."/>
            <person name="Burleigh J."/>
            <person name="Smith J."/>
            <person name="Yandell M."/>
            <person name="Nelson C."/>
            <person name="Grigoriev I."/>
            <person name="Davis J."/>
        </authorList>
    </citation>
    <scope>NUCLEOTIDE SEQUENCE</scope>
    <source>
        <strain evidence="2">G11</strain>
    </source>
</reference>
<keyword evidence="3" id="KW-1185">Reference proteome</keyword>
<comment type="caution">
    <text evidence="2">The sequence shown here is derived from an EMBL/GenBank/DDBJ whole genome shotgun (WGS) entry which is preliminary data.</text>
</comment>
<accession>A0A9P6T9S2</accession>
<dbReference type="EMBL" id="MU167295">
    <property type="protein sequence ID" value="KAG0144457.1"/>
    <property type="molecule type" value="Genomic_DNA"/>
</dbReference>